<dbReference type="GO" id="GO:0005506">
    <property type="term" value="F:iron ion binding"/>
    <property type="evidence" value="ECO:0007669"/>
    <property type="project" value="InterPro"/>
</dbReference>
<protein>
    <recommendedName>
        <fullName evidence="3">Cytochrome c</fullName>
    </recommendedName>
</protein>
<dbReference type="STRING" id="269796.Rru_A3502"/>
<dbReference type="Gene3D" id="1.20.120.10">
    <property type="entry name" value="Cytochrome c/b562"/>
    <property type="match status" value="1"/>
</dbReference>
<sequence length="151" mass="16430">MPTLTKGLAVFAFLAIPLCLIIALSEADRRTTLSLEAAERTSFRLAMRSHVIDLDEILTAMAKGDYDTAATIASDRMDSAGQRAHHLSDIILPGPDTPAFRETERALHNAADRFGEAARASPGSPEMRARYQELVAVCQGCHTSFRIDPGF</sequence>
<dbReference type="Proteomes" id="UP000001929">
    <property type="component" value="Chromosome"/>
</dbReference>
<name>Q2RNJ9_RHORT</name>
<keyword evidence="2" id="KW-1185">Reference proteome</keyword>
<evidence type="ECO:0000313" key="2">
    <source>
        <dbReference type="Proteomes" id="UP000001929"/>
    </source>
</evidence>
<dbReference type="InterPro" id="IPR002321">
    <property type="entry name" value="Cyt_c_II"/>
</dbReference>
<dbReference type="AlphaFoldDB" id="Q2RNJ9"/>
<organism evidence="1 2">
    <name type="scientific">Rhodospirillum rubrum (strain ATCC 11170 / ATH 1.1.1 / DSM 467 / LMG 4362 / NCIMB 8255 / S1)</name>
    <dbReference type="NCBI Taxonomy" id="269796"/>
    <lineage>
        <taxon>Bacteria</taxon>
        <taxon>Pseudomonadati</taxon>
        <taxon>Pseudomonadota</taxon>
        <taxon>Alphaproteobacteria</taxon>
        <taxon>Rhodospirillales</taxon>
        <taxon>Rhodospirillaceae</taxon>
        <taxon>Rhodospirillum</taxon>
    </lineage>
</organism>
<dbReference type="KEGG" id="rru:Rru_A3502"/>
<dbReference type="GO" id="GO:0022900">
    <property type="term" value="P:electron transport chain"/>
    <property type="evidence" value="ECO:0007669"/>
    <property type="project" value="InterPro"/>
</dbReference>
<dbReference type="HOGENOM" id="CLU_115809_0_1_5"/>
<dbReference type="PATRIC" id="fig|269796.9.peg.3619"/>
<proteinExistence type="predicted"/>
<accession>Q2RNJ9</accession>
<gene>
    <name evidence="1" type="ordered locus">Rru_A3502</name>
</gene>
<dbReference type="GO" id="GO:0009055">
    <property type="term" value="F:electron transfer activity"/>
    <property type="evidence" value="ECO:0007669"/>
    <property type="project" value="InterPro"/>
</dbReference>
<reference evidence="1 2" key="1">
    <citation type="journal article" date="2011" name="Stand. Genomic Sci.">
        <title>Complete genome sequence of Rhodospirillum rubrum type strain (S1).</title>
        <authorList>
            <person name="Munk A.C."/>
            <person name="Copeland A."/>
            <person name="Lucas S."/>
            <person name="Lapidus A."/>
            <person name="Del Rio T.G."/>
            <person name="Barry K."/>
            <person name="Detter J.C."/>
            <person name="Hammon N."/>
            <person name="Israni S."/>
            <person name="Pitluck S."/>
            <person name="Brettin T."/>
            <person name="Bruce D."/>
            <person name="Han C."/>
            <person name="Tapia R."/>
            <person name="Gilna P."/>
            <person name="Schmutz J."/>
            <person name="Larimer F."/>
            <person name="Land M."/>
            <person name="Kyrpides N.C."/>
            <person name="Mavromatis K."/>
            <person name="Richardson P."/>
            <person name="Rohde M."/>
            <person name="Goker M."/>
            <person name="Klenk H.P."/>
            <person name="Zhang Y."/>
            <person name="Roberts G.P."/>
            <person name="Reslewic S."/>
            <person name="Schwartz D.C."/>
        </authorList>
    </citation>
    <scope>NUCLEOTIDE SEQUENCE [LARGE SCALE GENOMIC DNA]</scope>
    <source>
        <strain evidence="2">ATCC 11170 / ATH 1.1.1 / DSM 467 / LMG 4362 / NCIMB 8255 / S1</strain>
    </source>
</reference>
<dbReference type="PROSITE" id="PS51009">
    <property type="entry name" value="CYTCII"/>
    <property type="match status" value="1"/>
</dbReference>
<dbReference type="RefSeq" id="WP_011391249.1">
    <property type="nucleotide sequence ID" value="NC_007643.1"/>
</dbReference>
<evidence type="ECO:0000313" key="1">
    <source>
        <dbReference type="EMBL" id="ABC24296.1"/>
    </source>
</evidence>
<dbReference type="GO" id="GO:0020037">
    <property type="term" value="F:heme binding"/>
    <property type="evidence" value="ECO:0007669"/>
    <property type="project" value="InterPro"/>
</dbReference>
<dbReference type="SUPFAM" id="SSF47175">
    <property type="entry name" value="Cytochromes"/>
    <property type="match status" value="1"/>
</dbReference>
<evidence type="ECO:0008006" key="3">
    <source>
        <dbReference type="Google" id="ProtNLM"/>
    </source>
</evidence>
<dbReference type="EnsemblBacteria" id="ABC24296">
    <property type="protein sequence ID" value="ABC24296"/>
    <property type="gene ID" value="Rru_A3502"/>
</dbReference>
<dbReference type="InterPro" id="IPR010980">
    <property type="entry name" value="Cyt_c/b562"/>
</dbReference>
<dbReference type="EMBL" id="CP000230">
    <property type="protein sequence ID" value="ABC24296.1"/>
    <property type="molecule type" value="Genomic_DNA"/>
</dbReference>